<feature type="transmembrane region" description="Helical" evidence="2">
    <location>
        <begin position="184"/>
        <end position="202"/>
    </location>
</feature>
<keyword evidence="5" id="KW-1185">Reference proteome</keyword>
<proteinExistence type="predicted"/>
<reference evidence="3 5" key="1">
    <citation type="journal article" date="2012" name="Nature">
        <title>Algal genomes reveal evolutionary mosaicism and the fate of nucleomorphs.</title>
        <authorList>
            <consortium name="DOE Joint Genome Institute"/>
            <person name="Curtis B.A."/>
            <person name="Tanifuji G."/>
            <person name="Burki F."/>
            <person name="Gruber A."/>
            <person name="Irimia M."/>
            <person name="Maruyama S."/>
            <person name="Arias M.C."/>
            <person name="Ball S.G."/>
            <person name="Gile G.H."/>
            <person name="Hirakawa Y."/>
            <person name="Hopkins J.F."/>
            <person name="Kuo A."/>
            <person name="Rensing S.A."/>
            <person name="Schmutz J."/>
            <person name="Symeonidi A."/>
            <person name="Elias M."/>
            <person name="Eveleigh R.J."/>
            <person name="Herman E.K."/>
            <person name="Klute M.J."/>
            <person name="Nakayama T."/>
            <person name="Obornik M."/>
            <person name="Reyes-Prieto A."/>
            <person name="Armbrust E.V."/>
            <person name="Aves S.J."/>
            <person name="Beiko R.G."/>
            <person name="Coutinho P."/>
            <person name="Dacks J.B."/>
            <person name="Durnford D.G."/>
            <person name="Fast N.M."/>
            <person name="Green B.R."/>
            <person name="Grisdale C.J."/>
            <person name="Hempel F."/>
            <person name="Henrissat B."/>
            <person name="Hoppner M.P."/>
            <person name="Ishida K."/>
            <person name="Kim E."/>
            <person name="Koreny L."/>
            <person name="Kroth P.G."/>
            <person name="Liu Y."/>
            <person name="Malik S.B."/>
            <person name="Maier U.G."/>
            <person name="McRose D."/>
            <person name="Mock T."/>
            <person name="Neilson J.A."/>
            <person name="Onodera N.T."/>
            <person name="Poole A.M."/>
            <person name="Pritham E.J."/>
            <person name="Richards T.A."/>
            <person name="Rocap G."/>
            <person name="Roy S.W."/>
            <person name="Sarai C."/>
            <person name="Schaack S."/>
            <person name="Shirato S."/>
            <person name="Slamovits C.H."/>
            <person name="Spencer D.F."/>
            <person name="Suzuki S."/>
            <person name="Worden A.Z."/>
            <person name="Zauner S."/>
            <person name="Barry K."/>
            <person name="Bell C."/>
            <person name="Bharti A.K."/>
            <person name="Crow J.A."/>
            <person name="Grimwood J."/>
            <person name="Kramer R."/>
            <person name="Lindquist E."/>
            <person name="Lucas S."/>
            <person name="Salamov A."/>
            <person name="McFadden G.I."/>
            <person name="Lane C.E."/>
            <person name="Keeling P.J."/>
            <person name="Gray M.W."/>
            <person name="Grigoriev I.V."/>
            <person name="Archibald J.M."/>
        </authorList>
    </citation>
    <scope>NUCLEOTIDE SEQUENCE</scope>
    <source>
        <strain evidence="3 5">CCMP2712</strain>
    </source>
</reference>
<dbReference type="EnsemblProtists" id="EKX42290">
    <property type="protein sequence ID" value="EKX42290"/>
    <property type="gene ID" value="GUITHDRAFT_141247"/>
</dbReference>
<dbReference type="PaxDb" id="55529-EKX42290"/>
<feature type="transmembrane region" description="Helical" evidence="2">
    <location>
        <begin position="366"/>
        <end position="384"/>
    </location>
</feature>
<evidence type="ECO:0000313" key="3">
    <source>
        <dbReference type="EMBL" id="EKX42290.1"/>
    </source>
</evidence>
<gene>
    <name evidence="3" type="ORF">GUITHDRAFT_141247</name>
</gene>
<sequence>MAVLVVVNGEVLTCIEEEEEEEEEEVEVQGSQRRSEEEELLEKGGRRERTERLLRVLLKAIKEQTGKRQTIRFLHYGRWVKIEDVDTYRAMMNFARKEGKGQVTAELAECNWEDEVYQGKDDEGAFAMISDLFCFDPPMEVMNFALLVGVGLLFSVGGAVAAFVIDQIQFQEKTKEPLPLNMHVLGAICTFLAGPSLVFLAFVPKRRPLNLFNIMEVAILGFLSLFASMFCLVCYGWREERSRCRCRTKRVGAGTGAGAGAGAGGIVGSLILLYSSCLHILSSRQLLSTCAVRMYRRVFRKGEDELEEEYVTPRERGEDSEEDEDEARKGAEMVDKIMNEQSSSGSGPHEDEDEDEDGGKTKFDPWLPYRICKSVCWILVFHFCNRRRLIRMAKSLILLVCYTVLCLLLLLLLGLLASWVYYNYLYSFHSALSGGQTLSRNRAGRLNRLLCMGQRPIDPRAPLPPLIFEAMENVGQAMASYALQQELARYGIVCSYDRAGFGWSEQGGSDRSPQRVAAELAWMLVNGSRGSPPVVEVGGKFIPLLPPFILVGHSVGSIYTRQFAMDFPELTAALVLLDGIPLQLDERRNGLQVLSDSQKFFNAQVLWYASVLTHPIGFSTSLSFLVRSWLLPGSNSSLDGLSQLVDYWVNPYTASAMRNELASLSIGSLQSLQDQEQRLGYRVPLVVWARNFSCTRSWLQPGCASRVPSSSKAWMLGGELVSWYDVQASIANLSRKESILVRSKTGSNDVAALQGGEVLDELVRVIRMGWEVVGF</sequence>
<feature type="transmembrane region" description="Helical" evidence="2">
    <location>
        <begin position="258"/>
        <end position="281"/>
    </location>
</feature>
<dbReference type="GeneID" id="17298939"/>
<dbReference type="OrthoDB" id="294702at2759"/>
<feature type="transmembrane region" description="Helical" evidence="2">
    <location>
        <begin position="214"/>
        <end position="237"/>
    </location>
</feature>
<feature type="region of interest" description="Disordered" evidence="1">
    <location>
        <begin position="309"/>
        <end position="360"/>
    </location>
</feature>
<dbReference type="EMBL" id="JH993017">
    <property type="protein sequence ID" value="EKX42290.1"/>
    <property type="molecule type" value="Genomic_DNA"/>
</dbReference>
<feature type="transmembrane region" description="Helical" evidence="2">
    <location>
        <begin position="144"/>
        <end position="164"/>
    </location>
</feature>
<protein>
    <recommendedName>
        <fullName evidence="6">AB hydrolase-1 domain-containing protein</fullName>
    </recommendedName>
</protein>
<feature type="compositionally biased region" description="Basic and acidic residues" evidence="1">
    <location>
        <begin position="326"/>
        <end position="338"/>
    </location>
</feature>
<organism evidence="3">
    <name type="scientific">Guillardia theta (strain CCMP2712)</name>
    <name type="common">Cryptophyte</name>
    <dbReference type="NCBI Taxonomy" id="905079"/>
    <lineage>
        <taxon>Eukaryota</taxon>
        <taxon>Cryptophyceae</taxon>
        <taxon>Pyrenomonadales</taxon>
        <taxon>Geminigeraceae</taxon>
        <taxon>Guillardia</taxon>
    </lineage>
</organism>
<reference evidence="4" key="3">
    <citation type="submission" date="2016-03" db="UniProtKB">
        <authorList>
            <consortium name="EnsemblProtists"/>
        </authorList>
    </citation>
    <scope>IDENTIFICATION</scope>
</reference>
<dbReference type="Gene3D" id="3.40.50.1820">
    <property type="entry name" value="alpha/beta hydrolase"/>
    <property type="match status" value="1"/>
</dbReference>
<dbReference type="SUPFAM" id="SSF53474">
    <property type="entry name" value="alpha/beta-Hydrolases"/>
    <property type="match status" value="1"/>
</dbReference>
<dbReference type="InterPro" id="IPR029058">
    <property type="entry name" value="AB_hydrolase_fold"/>
</dbReference>
<accession>L1J2I8</accession>
<feature type="compositionally biased region" description="Basic and acidic residues" evidence="1">
    <location>
        <begin position="33"/>
        <end position="45"/>
    </location>
</feature>
<dbReference type="HOGENOM" id="CLU_361112_0_0_1"/>
<evidence type="ECO:0008006" key="6">
    <source>
        <dbReference type="Google" id="ProtNLM"/>
    </source>
</evidence>
<feature type="transmembrane region" description="Helical" evidence="2">
    <location>
        <begin position="396"/>
        <end position="422"/>
    </location>
</feature>
<feature type="region of interest" description="Disordered" evidence="1">
    <location>
        <begin position="18"/>
        <end position="45"/>
    </location>
</feature>
<evidence type="ECO:0000256" key="2">
    <source>
        <dbReference type="SAM" id="Phobius"/>
    </source>
</evidence>
<evidence type="ECO:0000313" key="4">
    <source>
        <dbReference type="EnsemblProtists" id="EKX42290"/>
    </source>
</evidence>
<dbReference type="KEGG" id="gtt:GUITHDRAFT_141247"/>
<keyword evidence="2" id="KW-0472">Membrane</keyword>
<keyword evidence="2" id="KW-1133">Transmembrane helix</keyword>
<dbReference type="Proteomes" id="UP000011087">
    <property type="component" value="Unassembled WGS sequence"/>
</dbReference>
<keyword evidence="2" id="KW-0812">Transmembrane</keyword>
<dbReference type="AlphaFoldDB" id="L1J2I8"/>
<evidence type="ECO:0000313" key="5">
    <source>
        <dbReference type="Proteomes" id="UP000011087"/>
    </source>
</evidence>
<feature type="compositionally biased region" description="Acidic residues" evidence="1">
    <location>
        <begin position="18"/>
        <end position="27"/>
    </location>
</feature>
<evidence type="ECO:0000256" key="1">
    <source>
        <dbReference type="SAM" id="MobiDB-lite"/>
    </source>
</evidence>
<name>L1J2I8_GUITC</name>
<dbReference type="RefSeq" id="XP_005829270.1">
    <property type="nucleotide sequence ID" value="XM_005829213.1"/>
</dbReference>
<reference evidence="5" key="2">
    <citation type="submission" date="2012-11" db="EMBL/GenBank/DDBJ databases">
        <authorList>
            <person name="Kuo A."/>
            <person name="Curtis B.A."/>
            <person name="Tanifuji G."/>
            <person name="Burki F."/>
            <person name="Gruber A."/>
            <person name="Irimia M."/>
            <person name="Maruyama S."/>
            <person name="Arias M.C."/>
            <person name="Ball S.G."/>
            <person name="Gile G.H."/>
            <person name="Hirakawa Y."/>
            <person name="Hopkins J.F."/>
            <person name="Rensing S.A."/>
            <person name="Schmutz J."/>
            <person name="Symeonidi A."/>
            <person name="Elias M."/>
            <person name="Eveleigh R.J."/>
            <person name="Herman E.K."/>
            <person name="Klute M.J."/>
            <person name="Nakayama T."/>
            <person name="Obornik M."/>
            <person name="Reyes-Prieto A."/>
            <person name="Armbrust E.V."/>
            <person name="Aves S.J."/>
            <person name="Beiko R.G."/>
            <person name="Coutinho P."/>
            <person name="Dacks J.B."/>
            <person name="Durnford D.G."/>
            <person name="Fast N.M."/>
            <person name="Green B.R."/>
            <person name="Grisdale C."/>
            <person name="Hempe F."/>
            <person name="Henrissat B."/>
            <person name="Hoppner M.P."/>
            <person name="Ishida K.-I."/>
            <person name="Kim E."/>
            <person name="Koreny L."/>
            <person name="Kroth P.G."/>
            <person name="Liu Y."/>
            <person name="Malik S.-B."/>
            <person name="Maier U.G."/>
            <person name="McRose D."/>
            <person name="Mock T."/>
            <person name="Neilson J.A."/>
            <person name="Onodera N.T."/>
            <person name="Poole A.M."/>
            <person name="Pritham E.J."/>
            <person name="Richards T.A."/>
            <person name="Rocap G."/>
            <person name="Roy S.W."/>
            <person name="Sarai C."/>
            <person name="Schaack S."/>
            <person name="Shirato S."/>
            <person name="Slamovits C.H."/>
            <person name="Spencer D.F."/>
            <person name="Suzuki S."/>
            <person name="Worden A.Z."/>
            <person name="Zauner S."/>
            <person name="Barry K."/>
            <person name="Bell C."/>
            <person name="Bharti A.K."/>
            <person name="Crow J.A."/>
            <person name="Grimwood J."/>
            <person name="Kramer R."/>
            <person name="Lindquist E."/>
            <person name="Lucas S."/>
            <person name="Salamov A."/>
            <person name="McFadden G.I."/>
            <person name="Lane C.E."/>
            <person name="Keeling P.J."/>
            <person name="Gray M.W."/>
            <person name="Grigoriev I.V."/>
            <person name="Archibald J.M."/>
        </authorList>
    </citation>
    <scope>NUCLEOTIDE SEQUENCE</scope>
    <source>
        <strain evidence="5">CCMP2712</strain>
    </source>
</reference>